<evidence type="ECO:0000313" key="3">
    <source>
        <dbReference type="Proteomes" id="UP000383932"/>
    </source>
</evidence>
<proteinExistence type="predicted"/>
<accession>A0A5N5QVF5</accession>
<reference evidence="2 3" key="1">
    <citation type="journal article" date="2019" name="Fungal Biol. Biotechnol.">
        <title>Draft genome sequence of fastidious pathogen Ceratobasidium theobromae, which causes vascular-streak dieback in Theobroma cacao.</title>
        <authorList>
            <person name="Ali S.S."/>
            <person name="Asman A."/>
            <person name="Shao J."/>
            <person name="Firmansyah A.P."/>
            <person name="Susilo A.W."/>
            <person name="Rosmana A."/>
            <person name="McMahon P."/>
            <person name="Junaid M."/>
            <person name="Guest D."/>
            <person name="Kheng T.Y."/>
            <person name="Meinhardt L.W."/>
            <person name="Bailey B.A."/>
        </authorList>
    </citation>
    <scope>NUCLEOTIDE SEQUENCE [LARGE SCALE GENOMIC DNA]</scope>
    <source>
        <strain evidence="2 3">CT2</strain>
    </source>
</reference>
<keyword evidence="3" id="KW-1185">Reference proteome</keyword>
<feature type="region of interest" description="Disordered" evidence="1">
    <location>
        <begin position="34"/>
        <end position="63"/>
    </location>
</feature>
<gene>
    <name evidence="2" type="ORF">CTheo_1444</name>
</gene>
<protein>
    <submittedName>
        <fullName evidence="2">Uncharacterized protein</fullName>
    </submittedName>
</protein>
<comment type="caution">
    <text evidence="2">The sequence shown here is derived from an EMBL/GenBank/DDBJ whole genome shotgun (WGS) entry which is preliminary data.</text>
</comment>
<name>A0A5N5QVF5_9AGAM</name>
<dbReference type="EMBL" id="SSOP01000012">
    <property type="protein sequence ID" value="KAB5595156.1"/>
    <property type="molecule type" value="Genomic_DNA"/>
</dbReference>
<sequence length="101" mass="10865">MGIPSGAPAAHVLSCLVLEYASRIKYSCAIVIVSGPGPNASRSADARYPLSADRAEEDPAEEEGEVLNLPDLAKYFKSTHAFTIATAYPMHVLSRRVYRGV</sequence>
<organism evidence="2 3">
    <name type="scientific">Ceratobasidium theobromae</name>
    <dbReference type="NCBI Taxonomy" id="1582974"/>
    <lineage>
        <taxon>Eukaryota</taxon>
        <taxon>Fungi</taxon>
        <taxon>Dikarya</taxon>
        <taxon>Basidiomycota</taxon>
        <taxon>Agaricomycotina</taxon>
        <taxon>Agaricomycetes</taxon>
        <taxon>Cantharellales</taxon>
        <taxon>Ceratobasidiaceae</taxon>
        <taxon>Ceratobasidium</taxon>
    </lineage>
</organism>
<dbReference type="AlphaFoldDB" id="A0A5N5QVF5"/>
<evidence type="ECO:0000256" key="1">
    <source>
        <dbReference type="SAM" id="MobiDB-lite"/>
    </source>
</evidence>
<evidence type="ECO:0000313" key="2">
    <source>
        <dbReference type="EMBL" id="KAB5595156.1"/>
    </source>
</evidence>
<dbReference type="Proteomes" id="UP000383932">
    <property type="component" value="Unassembled WGS sequence"/>
</dbReference>